<comment type="caution">
    <text evidence="1">The sequence shown here is derived from an EMBL/GenBank/DDBJ whole genome shotgun (WGS) entry which is preliminary data.</text>
</comment>
<dbReference type="EMBL" id="LAZR01001745">
    <property type="protein sequence ID" value="KKN39747.1"/>
    <property type="molecule type" value="Genomic_DNA"/>
</dbReference>
<reference evidence="1" key="1">
    <citation type="journal article" date="2015" name="Nature">
        <title>Complex archaea that bridge the gap between prokaryotes and eukaryotes.</title>
        <authorList>
            <person name="Spang A."/>
            <person name="Saw J.H."/>
            <person name="Jorgensen S.L."/>
            <person name="Zaremba-Niedzwiedzka K."/>
            <person name="Martijn J."/>
            <person name="Lind A.E."/>
            <person name="van Eijk R."/>
            <person name="Schleper C."/>
            <person name="Guy L."/>
            <person name="Ettema T.J."/>
        </authorList>
    </citation>
    <scope>NUCLEOTIDE SEQUENCE</scope>
</reference>
<evidence type="ECO:0000313" key="1">
    <source>
        <dbReference type="EMBL" id="KKN39747.1"/>
    </source>
</evidence>
<proteinExistence type="predicted"/>
<protein>
    <submittedName>
        <fullName evidence="1">Uncharacterized protein</fullName>
    </submittedName>
</protein>
<sequence length="44" mass="5379">MNTLEKIMMIEGNHLRMELYMEDKMGWQKLVRKWAQRELGKKPS</sequence>
<accession>A0A0F9QRW9</accession>
<organism evidence="1">
    <name type="scientific">marine sediment metagenome</name>
    <dbReference type="NCBI Taxonomy" id="412755"/>
    <lineage>
        <taxon>unclassified sequences</taxon>
        <taxon>metagenomes</taxon>
        <taxon>ecological metagenomes</taxon>
    </lineage>
</organism>
<dbReference type="AlphaFoldDB" id="A0A0F9QRW9"/>
<gene>
    <name evidence="1" type="ORF">LCGC14_0740260</name>
</gene>
<name>A0A0F9QRW9_9ZZZZ</name>